<dbReference type="SUPFAM" id="SSF55874">
    <property type="entry name" value="ATPase domain of HSP90 chaperone/DNA topoisomerase II/histidine kinase"/>
    <property type="match status" value="1"/>
</dbReference>
<comment type="subcellular location">
    <subcellularLocation>
        <location evidence="2">Cell inner membrane</location>
        <topology evidence="2">Multi-pass membrane protein</topology>
    </subcellularLocation>
</comment>
<proteinExistence type="predicted"/>
<evidence type="ECO:0000256" key="6">
    <source>
        <dbReference type="ARBA" id="ARBA00022553"/>
    </source>
</evidence>
<dbReference type="HOGENOM" id="CLU_000445_89_27_5"/>
<evidence type="ECO:0000256" key="13">
    <source>
        <dbReference type="ARBA" id="ARBA00023012"/>
    </source>
</evidence>
<evidence type="ECO:0000256" key="10">
    <source>
        <dbReference type="ARBA" id="ARBA00022777"/>
    </source>
</evidence>
<dbReference type="Pfam" id="PF00672">
    <property type="entry name" value="HAMP"/>
    <property type="match status" value="1"/>
</dbReference>
<dbReference type="InterPro" id="IPR036097">
    <property type="entry name" value="HisK_dim/P_sf"/>
</dbReference>
<evidence type="ECO:0000256" key="11">
    <source>
        <dbReference type="ARBA" id="ARBA00022840"/>
    </source>
</evidence>
<evidence type="ECO:0000256" key="8">
    <source>
        <dbReference type="ARBA" id="ARBA00022692"/>
    </source>
</evidence>
<keyword evidence="14 15" id="KW-0472">Membrane</keyword>
<dbReference type="KEGG" id="rpx:Rpdx1_1783"/>
<keyword evidence="5" id="KW-0997">Cell inner membrane</keyword>
<dbReference type="SMART" id="SM00387">
    <property type="entry name" value="HATPase_c"/>
    <property type="match status" value="1"/>
</dbReference>
<dbReference type="Pfam" id="PF00512">
    <property type="entry name" value="HisKA"/>
    <property type="match status" value="1"/>
</dbReference>
<dbReference type="AlphaFoldDB" id="E6VLN5"/>
<dbReference type="EC" id="2.7.13.3" evidence="3"/>
<evidence type="ECO:0000256" key="12">
    <source>
        <dbReference type="ARBA" id="ARBA00022989"/>
    </source>
</evidence>
<keyword evidence="8 15" id="KW-0812">Transmembrane</keyword>
<protein>
    <recommendedName>
        <fullName evidence="3">histidine kinase</fullName>
        <ecNumber evidence="3">2.7.13.3</ecNumber>
    </recommendedName>
</protein>
<dbReference type="SMART" id="SM00388">
    <property type="entry name" value="HisKA"/>
    <property type="match status" value="1"/>
</dbReference>
<evidence type="ECO:0000313" key="19">
    <source>
        <dbReference type="Proteomes" id="UP000001402"/>
    </source>
</evidence>
<keyword evidence="12 15" id="KW-1133">Transmembrane helix</keyword>
<feature type="domain" description="Histidine kinase" evidence="16">
    <location>
        <begin position="239"/>
        <end position="439"/>
    </location>
</feature>
<evidence type="ECO:0000256" key="5">
    <source>
        <dbReference type="ARBA" id="ARBA00022519"/>
    </source>
</evidence>
<dbReference type="Pfam" id="PF02518">
    <property type="entry name" value="HATPase_c"/>
    <property type="match status" value="1"/>
</dbReference>
<keyword evidence="4" id="KW-1003">Cell membrane</keyword>
<dbReference type="Gene3D" id="3.30.565.10">
    <property type="entry name" value="Histidine kinase-like ATPase, C-terminal domain"/>
    <property type="match status" value="1"/>
</dbReference>
<evidence type="ECO:0000256" key="4">
    <source>
        <dbReference type="ARBA" id="ARBA00022475"/>
    </source>
</evidence>
<reference evidence="18" key="1">
    <citation type="submission" date="2010-12" db="EMBL/GenBank/DDBJ databases">
        <title>Complete sequence of Rhodopseudomonas palustris DX-1.</title>
        <authorList>
            <consortium name="US DOE Joint Genome Institute"/>
            <person name="Lucas S."/>
            <person name="Copeland A."/>
            <person name="Lapidus A."/>
            <person name="Cheng J.-F."/>
            <person name="Goodwin L."/>
            <person name="Pitluck S."/>
            <person name="Misra M."/>
            <person name="Chertkov O."/>
            <person name="Detter J.C."/>
            <person name="Han C."/>
            <person name="Tapia R."/>
            <person name="Land M."/>
            <person name="Hauser L."/>
            <person name="Kyrpides N."/>
            <person name="Ivanova N."/>
            <person name="Ovchinnikova G."/>
            <person name="Logan B."/>
            <person name="Oda Y."/>
            <person name="Harwood C."/>
            <person name="Woyke T."/>
        </authorList>
    </citation>
    <scope>NUCLEOTIDE SEQUENCE [LARGE SCALE GENOMIC DNA]</scope>
    <source>
        <strain evidence="18">DX-1</strain>
    </source>
</reference>
<dbReference type="OrthoDB" id="9804645at2"/>
<dbReference type="PRINTS" id="PR00344">
    <property type="entry name" value="BCTRLSENSOR"/>
</dbReference>
<dbReference type="InterPro" id="IPR005467">
    <property type="entry name" value="His_kinase_dom"/>
</dbReference>
<dbReference type="InterPro" id="IPR003594">
    <property type="entry name" value="HATPase_dom"/>
</dbReference>
<dbReference type="PANTHER" id="PTHR44936:SF5">
    <property type="entry name" value="SENSOR HISTIDINE KINASE ENVZ"/>
    <property type="match status" value="1"/>
</dbReference>
<comment type="catalytic activity">
    <reaction evidence="1">
        <text>ATP + protein L-histidine = ADP + protein N-phospho-L-histidine.</text>
        <dbReference type="EC" id="2.7.13.3"/>
    </reaction>
</comment>
<dbReference type="InterPro" id="IPR003661">
    <property type="entry name" value="HisK_dim/P_dom"/>
</dbReference>
<organism evidence="18 19">
    <name type="scientific">Rhodopseudomonas palustris (strain DX-1)</name>
    <dbReference type="NCBI Taxonomy" id="652103"/>
    <lineage>
        <taxon>Bacteria</taxon>
        <taxon>Pseudomonadati</taxon>
        <taxon>Pseudomonadota</taxon>
        <taxon>Alphaproteobacteria</taxon>
        <taxon>Hyphomicrobiales</taxon>
        <taxon>Nitrobacteraceae</taxon>
        <taxon>Rhodopseudomonas</taxon>
    </lineage>
</organism>
<evidence type="ECO:0000256" key="15">
    <source>
        <dbReference type="SAM" id="Phobius"/>
    </source>
</evidence>
<dbReference type="GO" id="GO:0000155">
    <property type="term" value="F:phosphorelay sensor kinase activity"/>
    <property type="evidence" value="ECO:0007669"/>
    <property type="project" value="InterPro"/>
</dbReference>
<evidence type="ECO:0000256" key="14">
    <source>
        <dbReference type="ARBA" id="ARBA00023136"/>
    </source>
</evidence>
<dbReference type="PROSITE" id="PS50109">
    <property type="entry name" value="HIS_KIN"/>
    <property type="match status" value="1"/>
</dbReference>
<evidence type="ECO:0000256" key="7">
    <source>
        <dbReference type="ARBA" id="ARBA00022679"/>
    </source>
</evidence>
<feature type="domain" description="HAMP" evidence="17">
    <location>
        <begin position="179"/>
        <end position="231"/>
    </location>
</feature>
<keyword evidence="10 18" id="KW-0418">Kinase</keyword>
<dbReference type="STRING" id="652103.Rpdx1_1783"/>
<name>E6VLN5_RHOPX</name>
<dbReference type="Gene3D" id="1.10.287.130">
    <property type="match status" value="1"/>
</dbReference>
<evidence type="ECO:0000256" key="1">
    <source>
        <dbReference type="ARBA" id="ARBA00000085"/>
    </source>
</evidence>
<evidence type="ECO:0000256" key="9">
    <source>
        <dbReference type="ARBA" id="ARBA00022741"/>
    </source>
</evidence>
<dbReference type="CDD" id="cd00082">
    <property type="entry name" value="HisKA"/>
    <property type="match status" value="1"/>
</dbReference>
<dbReference type="SUPFAM" id="SSF47384">
    <property type="entry name" value="Homodimeric domain of signal transducing histidine kinase"/>
    <property type="match status" value="1"/>
</dbReference>
<evidence type="ECO:0000259" key="17">
    <source>
        <dbReference type="PROSITE" id="PS50885"/>
    </source>
</evidence>
<dbReference type="InterPro" id="IPR004358">
    <property type="entry name" value="Sig_transdc_His_kin-like_C"/>
</dbReference>
<keyword evidence="7" id="KW-0808">Transferase</keyword>
<dbReference type="SMART" id="SM00304">
    <property type="entry name" value="HAMP"/>
    <property type="match status" value="1"/>
</dbReference>
<dbReference type="EMBL" id="CP002418">
    <property type="protein sequence ID" value="ADU43396.1"/>
    <property type="molecule type" value="Genomic_DNA"/>
</dbReference>
<keyword evidence="11" id="KW-0067">ATP-binding</keyword>
<dbReference type="Proteomes" id="UP000001402">
    <property type="component" value="Chromosome"/>
</dbReference>
<dbReference type="PROSITE" id="PS50885">
    <property type="entry name" value="HAMP"/>
    <property type="match status" value="1"/>
</dbReference>
<sequence>MSAPRRLAALKFGLGLEGVRGQIAILVLASIIASHLIIAVVFFVNRPDRPMPSPAEPQQLHALAQLIGRSAAADRPQLIATIAAAFPRLELTAAASPPADADQRQWPPHDIAELGWRLGPNYRVASLGDGKVVITLPDGAAIGARMPPERRRPPWGNPWMASLLIGVVSLALLGLWAARTLAAPLSSFAAAAENFSLDSSDAPLPERGPAEIRSLARALNRMRGRITTLIEDRTRMLAAISHDLRTPITRMRLRAEFIEDEHQRTQTLHDLDQMGAMLTAVLTFLRDGATRDAPTLIDLASAMQLIADQFTDIGAKVAYQGPEHAMAMARPGDLHRAVTNLVENAVRFGTEVTIRLALTQDTITIEVEDDGPGIADADKDSALQPFVRGDDARNMDDSSSFGLGLSIARAIARGHRGELSLHNRTPNGLTARITLPRQKPDRSAA</sequence>
<dbReference type="GO" id="GO:0005886">
    <property type="term" value="C:plasma membrane"/>
    <property type="evidence" value="ECO:0007669"/>
    <property type="project" value="UniProtKB-SubCell"/>
</dbReference>
<keyword evidence="9" id="KW-0547">Nucleotide-binding</keyword>
<evidence type="ECO:0000256" key="3">
    <source>
        <dbReference type="ARBA" id="ARBA00012438"/>
    </source>
</evidence>
<dbReference type="InterPro" id="IPR050980">
    <property type="entry name" value="2C_sensor_his_kinase"/>
</dbReference>
<dbReference type="PANTHER" id="PTHR44936">
    <property type="entry name" value="SENSOR PROTEIN CREC"/>
    <property type="match status" value="1"/>
</dbReference>
<dbReference type="eggNOG" id="COG2205">
    <property type="taxonomic scope" value="Bacteria"/>
</dbReference>
<accession>E6VLN5</accession>
<feature type="transmembrane region" description="Helical" evidence="15">
    <location>
        <begin position="23"/>
        <end position="44"/>
    </location>
</feature>
<keyword evidence="6" id="KW-0597">Phosphoprotein</keyword>
<dbReference type="BioCyc" id="RPAL652103:RPDX1_RS08745-MONOMER"/>
<gene>
    <name evidence="18" type="ordered locus">Rpdx1_1783</name>
</gene>
<evidence type="ECO:0000256" key="2">
    <source>
        <dbReference type="ARBA" id="ARBA00004429"/>
    </source>
</evidence>
<keyword evidence="13" id="KW-0902">Two-component regulatory system</keyword>
<dbReference type="InterPro" id="IPR036890">
    <property type="entry name" value="HATPase_C_sf"/>
</dbReference>
<dbReference type="GO" id="GO:0005524">
    <property type="term" value="F:ATP binding"/>
    <property type="evidence" value="ECO:0007669"/>
    <property type="project" value="UniProtKB-KW"/>
</dbReference>
<dbReference type="CDD" id="cd06225">
    <property type="entry name" value="HAMP"/>
    <property type="match status" value="1"/>
</dbReference>
<evidence type="ECO:0000259" key="16">
    <source>
        <dbReference type="PROSITE" id="PS50109"/>
    </source>
</evidence>
<feature type="transmembrane region" description="Helical" evidence="15">
    <location>
        <begin position="159"/>
        <end position="178"/>
    </location>
</feature>
<dbReference type="InterPro" id="IPR003660">
    <property type="entry name" value="HAMP_dom"/>
</dbReference>
<evidence type="ECO:0000313" key="18">
    <source>
        <dbReference type="EMBL" id="ADU43396.1"/>
    </source>
</evidence>